<evidence type="ECO:0000313" key="2">
    <source>
        <dbReference type="Proteomes" id="UP000054703"/>
    </source>
</evidence>
<dbReference type="RefSeq" id="WP_202814617.1">
    <property type="nucleotide sequence ID" value="NZ_CAAAIH010000031.1"/>
</dbReference>
<keyword evidence="2" id="KW-1185">Reference proteome</keyword>
<dbReference type="STRING" id="45074.Lsan_0032"/>
<protein>
    <submittedName>
        <fullName evidence="1">Uncharacterized protein</fullName>
    </submittedName>
</protein>
<name>A0A0W0ZN98_9GAMM</name>
<evidence type="ECO:0000313" key="1">
    <source>
        <dbReference type="EMBL" id="KTD70350.1"/>
    </source>
</evidence>
<comment type="caution">
    <text evidence="1">The sequence shown here is derived from an EMBL/GenBank/DDBJ whole genome shotgun (WGS) entry which is preliminary data.</text>
</comment>
<sequence length="73" mass="8631">MTSNIKKEAIWAEVKKRYRLSNEIIQMAKKLGLNPKKLGSMANHHQQPWKQPLPEFIKSLYQQRFGEHAEIDQ</sequence>
<proteinExistence type="predicted"/>
<dbReference type="EMBL" id="LNYU01000002">
    <property type="protein sequence ID" value="KTD70350.1"/>
    <property type="molecule type" value="Genomic_DNA"/>
</dbReference>
<dbReference type="PATRIC" id="fig|45074.5.peg.35"/>
<accession>A0A0W0ZN98</accession>
<dbReference type="Proteomes" id="UP000054703">
    <property type="component" value="Unassembled WGS sequence"/>
</dbReference>
<gene>
    <name evidence="1" type="ORF">Lsan_0032</name>
</gene>
<dbReference type="AlphaFoldDB" id="A0A0W0ZN98"/>
<reference evidence="1 2" key="1">
    <citation type="submission" date="2015-11" db="EMBL/GenBank/DDBJ databases">
        <title>Genomic analysis of 38 Legionella species identifies large and diverse effector repertoires.</title>
        <authorList>
            <person name="Burstein D."/>
            <person name="Amaro F."/>
            <person name="Zusman T."/>
            <person name="Lifshitz Z."/>
            <person name="Cohen O."/>
            <person name="Gilbert J.A."/>
            <person name="Pupko T."/>
            <person name="Shuman H.A."/>
            <person name="Segal G."/>
        </authorList>
    </citation>
    <scope>NUCLEOTIDE SEQUENCE [LARGE SCALE GENOMIC DNA]</scope>
    <source>
        <strain evidence="1 2">SC-63-C7</strain>
    </source>
</reference>
<organism evidence="1 2">
    <name type="scientific">Legionella santicrucis</name>
    <dbReference type="NCBI Taxonomy" id="45074"/>
    <lineage>
        <taxon>Bacteria</taxon>
        <taxon>Pseudomonadati</taxon>
        <taxon>Pseudomonadota</taxon>
        <taxon>Gammaproteobacteria</taxon>
        <taxon>Legionellales</taxon>
        <taxon>Legionellaceae</taxon>
        <taxon>Legionella</taxon>
    </lineage>
</organism>